<dbReference type="AlphaFoldDB" id="A0A0F9T280"/>
<organism evidence="2">
    <name type="scientific">marine sediment metagenome</name>
    <dbReference type="NCBI Taxonomy" id="412755"/>
    <lineage>
        <taxon>unclassified sequences</taxon>
        <taxon>metagenomes</taxon>
        <taxon>ecological metagenomes</taxon>
    </lineage>
</organism>
<protein>
    <submittedName>
        <fullName evidence="2">Uncharacterized protein</fullName>
    </submittedName>
</protein>
<sequence length="546" mass="54702">MAPTFAGGPPIPGSALAQRQFQGNAVQDIAALKAILPSDRFDKQERTVEGPPLEQYFFDAQSSAASNEPDILVPNDSPANGRWLRLKPSGGVPASHAPSHAAQTGSDKLSTGAAGAIAVGDSAAVGTAETFARSDHKHSLAAPGVPANVTKAAAAAGVAAEAARADHKHDIATAVPVPIGVTNSEGVATELARADHKHDHGAQLIGTHHAAAVPAGANGFMTGADKTKLDGIATGADETGANPPQAHAPSHAAATGPDALSTAAAGAIAIGDAAAAGAAETFARSDHKHSLAVPAAPANVTKAAAAAGAAVQAARADHKHDIATGTPGSITDSTNAEGAATSLARSDHQHEHGSRSGGTLHPDAVNLGASGFMSGGDKAKLDGIPATADETGANPPQAHAASHVGGDSIQNATAAQKGLATAAQITKLDDLNSQASNTVSTTDATTTTIATIPIAEASVNLIEARCLARRTDSNENAAYIRKVVVLRDGAGVATLLGAQDGTLTRENDNQWDCNLVVAGNNVLVRVTGRAGRSIDWKSFHELRTIT</sequence>
<feature type="region of interest" description="Disordered" evidence="1">
    <location>
        <begin position="232"/>
        <end position="257"/>
    </location>
</feature>
<evidence type="ECO:0000256" key="1">
    <source>
        <dbReference type="SAM" id="MobiDB-lite"/>
    </source>
</evidence>
<feature type="compositionally biased region" description="Polar residues" evidence="1">
    <location>
        <begin position="326"/>
        <end position="336"/>
    </location>
</feature>
<comment type="caution">
    <text evidence="2">The sequence shown here is derived from an EMBL/GenBank/DDBJ whole genome shotgun (WGS) entry which is preliminary data.</text>
</comment>
<feature type="compositionally biased region" description="Basic and acidic residues" evidence="1">
    <location>
        <begin position="345"/>
        <end position="354"/>
    </location>
</feature>
<feature type="region of interest" description="Disordered" evidence="1">
    <location>
        <begin position="318"/>
        <end position="404"/>
    </location>
</feature>
<gene>
    <name evidence="2" type="ORF">LCGC14_0401520</name>
</gene>
<evidence type="ECO:0000313" key="2">
    <source>
        <dbReference type="EMBL" id="KKN73339.1"/>
    </source>
</evidence>
<proteinExistence type="predicted"/>
<feature type="region of interest" description="Disordered" evidence="1">
    <location>
        <begin position="86"/>
        <end position="108"/>
    </location>
</feature>
<dbReference type="EMBL" id="LAZR01000345">
    <property type="protein sequence ID" value="KKN73339.1"/>
    <property type="molecule type" value="Genomic_DNA"/>
</dbReference>
<feature type="compositionally biased region" description="Low complexity" evidence="1">
    <location>
        <begin position="241"/>
        <end position="254"/>
    </location>
</feature>
<accession>A0A0F9T280</accession>
<name>A0A0F9T280_9ZZZZ</name>
<reference evidence="2" key="1">
    <citation type="journal article" date="2015" name="Nature">
        <title>Complex archaea that bridge the gap between prokaryotes and eukaryotes.</title>
        <authorList>
            <person name="Spang A."/>
            <person name="Saw J.H."/>
            <person name="Jorgensen S.L."/>
            <person name="Zaremba-Niedzwiedzka K."/>
            <person name="Martijn J."/>
            <person name="Lind A.E."/>
            <person name="van Eijk R."/>
            <person name="Schleper C."/>
            <person name="Guy L."/>
            <person name="Ettema T.J."/>
        </authorList>
    </citation>
    <scope>NUCLEOTIDE SEQUENCE</scope>
</reference>